<feature type="transmembrane region" description="Helical" evidence="6">
    <location>
        <begin position="256"/>
        <end position="278"/>
    </location>
</feature>
<dbReference type="Pfam" id="PF07690">
    <property type="entry name" value="MFS_1"/>
    <property type="match status" value="1"/>
</dbReference>
<keyword evidence="2" id="KW-1003">Cell membrane</keyword>
<feature type="transmembrane region" description="Helical" evidence="6">
    <location>
        <begin position="290"/>
        <end position="309"/>
    </location>
</feature>
<evidence type="ECO:0000256" key="4">
    <source>
        <dbReference type="ARBA" id="ARBA00022989"/>
    </source>
</evidence>
<sequence>MSRAGSLWRNRDFMLLWAGQSVSMTGTELTAVALPFAAMTVLGASPLQISLLTACGFLPHLVASLPVGALVDRHRRRPLMIWCNVCQAVVLGSVPLAALLDGLGFAQLYAVAVVAALLSVMFDTAYQSYLPTLLRGEQLVEGHGKLSVSMSFATVAGQSGAGALITAIGAARAVTVDAVSYLVSATTLALVRAEEPVPAPRPAGARLRTEILEGLRYVLGDPLMRPVVLANALVSAAIGGVWSLWIVYVYNELHWTAAQTGICMAVSAAGGIVGGLLTRRLTQRWGLPRLMLFGVVGYALDLVPTLLAGPGMAGYVLVTVGHCLAIAVQMTYIAANRSFRQLICPPELMGRMNATSRWLALGSKPLFAVLFGLLATWIGLWATLALGALTFALPTAVMLASPLRTLRGVPSRPLQEESC</sequence>
<dbReference type="GO" id="GO:0022857">
    <property type="term" value="F:transmembrane transporter activity"/>
    <property type="evidence" value="ECO:0007669"/>
    <property type="project" value="InterPro"/>
</dbReference>
<keyword evidence="8" id="KW-1185">Reference proteome</keyword>
<evidence type="ECO:0000256" key="2">
    <source>
        <dbReference type="ARBA" id="ARBA00022475"/>
    </source>
</evidence>
<dbReference type="RefSeq" id="WP_185067586.1">
    <property type="nucleotide sequence ID" value="NZ_JACHMB010000001.1"/>
</dbReference>
<comment type="caution">
    <text evidence="7">The sequence shown here is derived from an EMBL/GenBank/DDBJ whole genome shotgun (WGS) entry which is preliminary data.</text>
</comment>
<dbReference type="Gene3D" id="1.20.1250.20">
    <property type="entry name" value="MFS general substrate transporter like domains"/>
    <property type="match status" value="1"/>
</dbReference>
<dbReference type="AlphaFoldDB" id="A0A7W9FXZ3"/>
<feature type="transmembrane region" description="Helical" evidence="6">
    <location>
        <begin position="384"/>
        <end position="403"/>
    </location>
</feature>
<organism evidence="7 8">
    <name type="scientific">Nonomuraea jabiensis</name>
    <dbReference type="NCBI Taxonomy" id="882448"/>
    <lineage>
        <taxon>Bacteria</taxon>
        <taxon>Bacillati</taxon>
        <taxon>Actinomycetota</taxon>
        <taxon>Actinomycetes</taxon>
        <taxon>Streptosporangiales</taxon>
        <taxon>Streptosporangiaceae</taxon>
        <taxon>Nonomuraea</taxon>
    </lineage>
</organism>
<dbReference type="InterPro" id="IPR036259">
    <property type="entry name" value="MFS_trans_sf"/>
</dbReference>
<evidence type="ECO:0000256" key="3">
    <source>
        <dbReference type="ARBA" id="ARBA00022692"/>
    </source>
</evidence>
<name>A0A7W9FXZ3_9ACTN</name>
<feature type="transmembrane region" description="Helical" evidence="6">
    <location>
        <begin position="356"/>
        <end position="378"/>
    </location>
</feature>
<dbReference type="EMBL" id="JACHMB010000001">
    <property type="protein sequence ID" value="MBB5773627.1"/>
    <property type="molecule type" value="Genomic_DNA"/>
</dbReference>
<feature type="transmembrane region" description="Helical" evidence="6">
    <location>
        <begin position="21"/>
        <end position="43"/>
    </location>
</feature>
<dbReference type="PANTHER" id="PTHR23513:SF6">
    <property type="entry name" value="MAJOR FACILITATOR SUPERFAMILY ASSOCIATED DOMAIN-CONTAINING PROTEIN"/>
    <property type="match status" value="1"/>
</dbReference>
<evidence type="ECO:0000313" key="7">
    <source>
        <dbReference type="EMBL" id="MBB5773627.1"/>
    </source>
</evidence>
<gene>
    <name evidence="7" type="ORF">HD596_000383</name>
</gene>
<keyword evidence="3 6" id="KW-0812">Transmembrane</keyword>
<evidence type="ECO:0000313" key="8">
    <source>
        <dbReference type="Proteomes" id="UP000579153"/>
    </source>
</evidence>
<accession>A0A7W9FXZ3</accession>
<keyword evidence="5 6" id="KW-0472">Membrane</keyword>
<dbReference type="CDD" id="cd06173">
    <property type="entry name" value="MFS_MefA_like"/>
    <property type="match status" value="1"/>
</dbReference>
<feature type="transmembrane region" description="Helical" evidence="6">
    <location>
        <begin position="49"/>
        <end position="67"/>
    </location>
</feature>
<dbReference type="PANTHER" id="PTHR23513">
    <property type="entry name" value="INTEGRAL MEMBRANE EFFLUX PROTEIN-RELATED"/>
    <property type="match status" value="1"/>
</dbReference>
<dbReference type="InterPro" id="IPR011701">
    <property type="entry name" value="MFS"/>
</dbReference>
<feature type="transmembrane region" description="Helical" evidence="6">
    <location>
        <begin position="79"/>
        <end position="100"/>
    </location>
</feature>
<evidence type="ECO:0000256" key="1">
    <source>
        <dbReference type="ARBA" id="ARBA00004651"/>
    </source>
</evidence>
<dbReference type="Proteomes" id="UP000579153">
    <property type="component" value="Unassembled WGS sequence"/>
</dbReference>
<reference evidence="7 8" key="1">
    <citation type="submission" date="2020-08" db="EMBL/GenBank/DDBJ databases">
        <title>Sequencing the genomes of 1000 actinobacteria strains.</title>
        <authorList>
            <person name="Klenk H.-P."/>
        </authorList>
    </citation>
    <scope>NUCLEOTIDE SEQUENCE [LARGE SCALE GENOMIC DNA]</scope>
    <source>
        <strain evidence="7 8">DSM 45507</strain>
    </source>
</reference>
<proteinExistence type="predicted"/>
<dbReference type="GO" id="GO:0005886">
    <property type="term" value="C:plasma membrane"/>
    <property type="evidence" value="ECO:0007669"/>
    <property type="project" value="UniProtKB-SubCell"/>
</dbReference>
<evidence type="ECO:0000256" key="5">
    <source>
        <dbReference type="ARBA" id="ARBA00023136"/>
    </source>
</evidence>
<dbReference type="SUPFAM" id="SSF103473">
    <property type="entry name" value="MFS general substrate transporter"/>
    <property type="match status" value="1"/>
</dbReference>
<feature type="transmembrane region" description="Helical" evidence="6">
    <location>
        <begin position="315"/>
        <end position="335"/>
    </location>
</feature>
<comment type="subcellular location">
    <subcellularLocation>
        <location evidence="1">Cell membrane</location>
        <topology evidence="1">Multi-pass membrane protein</topology>
    </subcellularLocation>
</comment>
<protein>
    <submittedName>
        <fullName evidence="7">MFS family permease</fullName>
    </submittedName>
</protein>
<feature type="transmembrane region" description="Helical" evidence="6">
    <location>
        <begin position="227"/>
        <end position="250"/>
    </location>
</feature>
<keyword evidence="4 6" id="KW-1133">Transmembrane helix</keyword>
<feature type="transmembrane region" description="Helical" evidence="6">
    <location>
        <begin position="106"/>
        <end position="126"/>
    </location>
</feature>
<evidence type="ECO:0000256" key="6">
    <source>
        <dbReference type="SAM" id="Phobius"/>
    </source>
</evidence>